<accession>A0A382T2Y9</accession>
<dbReference type="EMBL" id="UINC01133110">
    <property type="protein sequence ID" value="SVD15847.1"/>
    <property type="molecule type" value="Genomic_DNA"/>
</dbReference>
<dbReference type="SUPFAM" id="SSF51197">
    <property type="entry name" value="Clavaminate synthase-like"/>
    <property type="match status" value="1"/>
</dbReference>
<proteinExistence type="predicted"/>
<sequence length="267" mass="31104">EGYVVIPNIFSSEEIDDIALRVESSAKKNIEAGLANDDSKTIEYAKNSKKENFIVMREFLSRPELEDYDWLILNERIVKIFQALIKKPFCYFGESSAHIGTGKRGFHKDNISRDSANHDDWKSNYDVFRLALYTQDTKSYSGGLQIRKKSHLVPSRWVGRPINLRLKKGDIVVWKLTLTHSGNTLLPRFFPNFPYLLPRLTSMMPHWLFRPYEKNRVALFMTFGASNSKHTNNYIEYIKNGRDDWHPFNPTLNNKKIAAKRKVDIVE</sequence>
<dbReference type="Pfam" id="PF05721">
    <property type="entry name" value="PhyH"/>
    <property type="match status" value="1"/>
</dbReference>
<evidence type="ECO:0008006" key="2">
    <source>
        <dbReference type="Google" id="ProtNLM"/>
    </source>
</evidence>
<gene>
    <name evidence="1" type="ORF">METZ01_LOCUS368701</name>
</gene>
<organism evidence="1">
    <name type="scientific">marine metagenome</name>
    <dbReference type="NCBI Taxonomy" id="408172"/>
    <lineage>
        <taxon>unclassified sequences</taxon>
        <taxon>metagenomes</taxon>
        <taxon>ecological metagenomes</taxon>
    </lineage>
</organism>
<dbReference type="AlphaFoldDB" id="A0A382T2Y9"/>
<protein>
    <recommendedName>
        <fullName evidence="2">Phytanoyl-CoA dioxygenase</fullName>
    </recommendedName>
</protein>
<name>A0A382T2Y9_9ZZZZ</name>
<evidence type="ECO:0000313" key="1">
    <source>
        <dbReference type="EMBL" id="SVD15847.1"/>
    </source>
</evidence>
<reference evidence="1" key="1">
    <citation type="submission" date="2018-05" db="EMBL/GenBank/DDBJ databases">
        <authorList>
            <person name="Lanie J.A."/>
            <person name="Ng W.-L."/>
            <person name="Kazmierczak K.M."/>
            <person name="Andrzejewski T.M."/>
            <person name="Davidsen T.M."/>
            <person name="Wayne K.J."/>
            <person name="Tettelin H."/>
            <person name="Glass J.I."/>
            <person name="Rusch D."/>
            <person name="Podicherti R."/>
            <person name="Tsui H.-C.T."/>
            <person name="Winkler M.E."/>
        </authorList>
    </citation>
    <scope>NUCLEOTIDE SEQUENCE</scope>
</reference>
<feature type="non-terminal residue" evidence="1">
    <location>
        <position position="1"/>
    </location>
</feature>
<dbReference type="InterPro" id="IPR008775">
    <property type="entry name" value="Phytyl_CoA_dOase-like"/>
</dbReference>
<dbReference type="Gene3D" id="2.60.120.620">
    <property type="entry name" value="q2cbj1_9rhob like domain"/>
    <property type="match status" value="1"/>
</dbReference>